<feature type="transmembrane region" description="Helical" evidence="11">
    <location>
        <begin position="311"/>
        <end position="335"/>
    </location>
</feature>
<dbReference type="Pfam" id="PF00999">
    <property type="entry name" value="Na_H_Exchanger"/>
    <property type="match status" value="1"/>
</dbReference>
<feature type="transmembrane region" description="Helical" evidence="11">
    <location>
        <begin position="183"/>
        <end position="208"/>
    </location>
</feature>
<sequence>MELLEAFLIFIFAVIVSSVLHNMFPKIPTAFIQIGLGVIIFILPIPMHFEFDSEVFMMAVIAPLLFVEGTHVSRTKLLEYRKPIILMAMALVFTTVIGVGYFIHWIWPDLPMPAAFAIAAILCPTDAVAVSAITQGKVLPKGSMSILEGESLLNDAAGIISFKIAVTALVTGVFSAMNAIEQFIISTIIGILVGAIFGIIVVRVRIYLTANKGLKDNNTLTFIQLLTPFAVYFLAEELHASGIIAVVVAGLIHGLERDRLIRAQTELQMNFTQIWNTLSYALNGFVFVVLGFMVPEVLMEIVKEEPENIKFLITITLLIALAIYVFRFIWVFLWYKDFYFPKNIQYYMNESEDEETPPKRAHYAFIMTMCGIHGTISLSMALTLPYMINHGHQFEYRNDLLFIASLMVLISLILAQVILPLITPSEEEPQFKGMSYQSAKIFIVQNVIDHFKKESKEQPTVDYRQVMNQYFQELGFLLNIEPDNKNTKELRRLEDIAEDVETETLERLINSGKIDATNLRDYRSVMDATQAYNEKTFVEKFTRFFRMIYLRFKARKNRRKEERLVHKQAHAKLKEAHQPSSENKEKIREQREAYKNSRKELKEQREIRKQQFYGSYKQVQKILRIVNHHIVLRMKEEQNSSNVLEVSLVINQYYSLSRMLRSRSRHLTKTSKENGQHTNELVPEIQRELKLEGLYTQRSVLDELIKRNKITNEVATQIRENINYNEIVLSHESDE</sequence>
<evidence type="ECO:0000256" key="7">
    <source>
        <dbReference type="ARBA" id="ARBA00023065"/>
    </source>
</evidence>
<gene>
    <name evidence="13" type="ORF">JMUB590_0536</name>
</gene>
<name>A0ABM7FUN7_9STAP</name>
<dbReference type="InterPro" id="IPR006153">
    <property type="entry name" value="Cation/H_exchanger_TM"/>
</dbReference>
<keyword evidence="14" id="KW-1185">Reference proteome</keyword>
<keyword evidence="2" id="KW-0813">Transport</keyword>
<keyword evidence="5 11" id="KW-1133">Transmembrane helix</keyword>
<feature type="transmembrane region" description="Helical" evidence="11">
    <location>
        <begin position="156"/>
        <end position="177"/>
    </location>
</feature>
<evidence type="ECO:0000256" key="2">
    <source>
        <dbReference type="ARBA" id="ARBA00022448"/>
    </source>
</evidence>
<organism evidence="13 14">
    <name type="scientific">Staphylococcus caprae</name>
    <dbReference type="NCBI Taxonomy" id="29380"/>
    <lineage>
        <taxon>Bacteria</taxon>
        <taxon>Bacillati</taxon>
        <taxon>Bacillota</taxon>
        <taxon>Bacilli</taxon>
        <taxon>Bacillales</taxon>
        <taxon>Staphylococcaceae</taxon>
        <taxon>Staphylococcus</taxon>
    </lineage>
</organism>
<feature type="transmembrane region" description="Helical" evidence="11">
    <location>
        <begin position="363"/>
        <end position="388"/>
    </location>
</feature>
<evidence type="ECO:0000313" key="14">
    <source>
        <dbReference type="Proteomes" id="UP000274772"/>
    </source>
</evidence>
<evidence type="ECO:0000256" key="6">
    <source>
        <dbReference type="ARBA" id="ARBA00023053"/>
    </source>
</evidence>
<keyword evidence="8 11" id="KW-0472">Membrane</keyword>
<feature type="transmembrane region" description="Helical" evidence="11">
    <location>
        <begin position="113"/>
        <end position="135"/>
    </location>
</feature>
<evidence type="ECO:0000256" key="11">
    <source>
        <dbReference type="SAM" id="Phobius"/>
    </source>
</evidence>
<evidence type="ECO:0000256" key="3">
    <source>
        <dbReference type="ARBA" id="ARBA00022475"/>
    </source>
</evidence>
<feature type="transmembrane region" description="Helical" evidence="11">
    <location>
        <begin position="229"/>
        <end position="252"/>
    </location>
</feature>
<evidence type="ECO:0000259" key="12">
    <source>
        <dbReference type="Pfam" id="PF00999"/>
    </source>
</evidence>
<dbReference type="PANTHER" id="PTHR10110">
    <property type="entry name" value="SODIUM/HYDROGEN EXCHANGER"/>
    <property type="match status" value="1"/>
</dbReference>
<dbReference type="EMBL" id="AP018586">
    <property type="protein sequence ID" value="BBD91646.1"/>
    <property type="molecule type" value="Genomic_DNA"/>
</dbReference>
<dbReference type="Gene3D" id="6.10.140.1330">
    <property type="match status" value="1"/>
</dbReference>
<evidence type="ECO:0000256" key="10">
    <source>
        <dbReference type="SAM" id="MobiDB-lite"/>
    </source>
</evidence>
<keyword evidence="9" id="KW-0739">Sodium transport</keyword>
<evidence type="ECO:0000256" key="1">
    <source>
        <dbReference type="ARBA" id="ARBA00004651"/>
    </source>
</evidence>
<feature type="transmembrane region" description="Helical" evidence="11">
    <location>
        <begin position="31"/>
        <end position="49"/>
    </location>
</feature>
<keyword evidence="6" id="KW-0915">Sodium</keyword>
<accession>A0ABM7FUN7</accession>
<evidence type="ECO:0000256" key="4">
    <source>
        <dbReference type="ARBA" id="ARBA00022692"/>
    </source>
</evidence>
<feature type="domain" description="Cation/H+ exchanger transmembrane" evidence="12">
    <location>
        <begin position="13"/>
        <end position="420"/>
    </location>
</feature>
<evidence type="ECO:0000256" key="5">
    <source>
        <dbReference type="ARBA" id="ARBA00022989"/>
    </source>
</evidence>
<reference evidence="13 14" key="1">
    <citation type="submission" date="2018-05" db="EMBL/GenBank/DDBJ databases">
        <title>Complete genome sequencing of three human clinical isolates of Staphylococcus caprae reveals virulence factors similar to those of S. epidermidis and S. capitis.</title>
        <authorList>
            <person name="Watanabe S."/>
            <person name="Cui L."/>
        </authorList>
    </citation>
    <scope>NUCLEOTIDE SEQUENCE [LARGE SCALE GENOMIC DNA]</scope>
    <source>
        <strain evidence="13 14">JMUB590</strain>
    </source>
</reference>
<keyword evidence="4 11" id="KW-0812">Transmembrane</keyword>
<protein>
    <submittedName>
        <fullName evidence="13">Na_antiporter homolog</fullName>
    </submittedName>
</protein>
<feature type="transmembrane region" description="Helical" evidence="11">
    <location>
        <begin position="400"/>
        <end position="422"/>
    </location>
</feature>
<proteinExistence type="predicted"/>
<evidence type="ECO:0000256" key="8">
    <source>
        <dbReference type="ARBA" id="ARBA00023136"/>
    </source>
</evidence>
<dbReference type="PANTHER" id="PTHR10110:SF86">
    <property type="entry name" value="SODIUM_HYDROGEN EXCHANGER 7"/>
    <property type="match status" value="1"/>
</dbReference>
<feature type="transmembrane region" description="Helical" evidence="11">
    <location>
        <begin position="6"/>
        <end position="24"/>
    </location>
</feature>
<feature type="compositionally biased region" description="Basic and acidic residues" evidence="10">
    <location>
        <begin position="572"/>
        <end position="602"/>
    </location>
</feature>
<dbReference type="Proteomes" id="UP000274772">
    <property type="component" value="Chromosome"/>
</dbReference>
<keyword evidence="7" id="KW-0406">Ion transport</keyword>
<comment type="subcellular location">
    <subcellularLocation>
        <location evidence="1">Cell membrane</location>
        <topology evidence="1">Multi-pass membrane protein</topology>
    </subcellularLocation>
</comment>
<keyword evidence="3" id="KW-1003">Cell membrane</keyword>
<feature type="transmembrane region" description="Helical" evidence="11">
    <location>
        <begin position="278"/>
        <end position="299"/>
    </location>
</feature>
<evidence type="ECO:0000313" key="13">
    <source>
        <dbReference type="EMBL" id="BBD91646.1"/>
    </source>
</evidence>
<feature type="region of interest" description="Disordered" evidence="10">
    <location>
        <begin position="571"/>
        <end position="602"/>
    </location>
</feature>
<dbReference type="GeneID" id="58050306"/>
<evidence type="ECO:0000256" key="9">
    <source>
        <dbReference type="ARBA" id="ARBA00023201"/>
    </source>
</evidence>
<feature type="transmembrane region" description="Helical" evidence="11">
    <location>
        <begin position="84"/>
        <end position="107"/>
    </location>
</feature>
<dbReference type="RefSeq" id="WP_002444153.1">
    <property type="nucleotide sequence ID" value="NZ_AP018585.1"/>
</dbReference>
<dbReference type="InterPro" id="IPR018422">
    <property type="entry name" value="Cation/H_exchanger_CPA1"/>
</dbReference>